<sequence length="87" mass="9636">MELAPRLVRPATLADLEALPPTWRGEILDDTLYAFPRPRAPHASHVEGRWMELGIHGADEKVRAAPFDAIDLAAWWDGIAPELSAEP</sequence>
<dbReference type="OrthoDB" id="5518193at2"/>
<protein>
    <submittedName>
        <fullName evidence="1">Uncharacterized protein</fullName>
    </submittedName>
</protein>
<dbReference type="EMBL" id="JEMA01001165">
    <property type="protein sequence ID" value="KYF61647.1"/>
    <property type="molecule type" value="Genomic_DNA"/>
</dbReference>
<reference evidence="1 2" key="1">
    <citation type="submission" date="2014-02" db="EMBL/GenBank/DDBJ databases">
        <title>The small core and large imbalanced accessory genome model reveals a collaborative survival strategy of Sorangium cellulosum strains in nature.</title>
        <authorList>
            <person name="Han K."/>
            <person name="Peng R."/>
            <person name="Blom J."/>
            <person name="Li Y.-Z."/>
        </authorList>
    </citation>
    <scope>NUCLEOTIDE SEQUENCE [LARGE SCALE GENOMIC DNA]</scope>
    <source>
        <strain evidence="1 2">So0008-312</strain>
    </source>
</reference>
<name>A0A150Q0W2_SORCE</name>
<evidence type="ECO:0000313" key="1">
    <source>
        <dbReference type="EMBL" id="KYF61647.1"/>
    </source>
</evidence>
<dbReference type="AlphaFoldDB" id="A0A150Q0W2"/>
<accession>A0A150Q0W2</accession>
<organism evidence="1 2">
    <name type="scientific">Sorangium cellulosum</name>
    <name type="common">Polyangium cellulosum</name>
    <dbReference type="NCBI Taxonomy" id="56"/>
    <lineage>
        <taxon>Bacteria</taxon>
        <taxon>Pseudomonadati</taxon>
        <taxon>Myxococcota</taxon>
        <taxon>Polyangia</taxon>
        <taxon>Polyangiales</taxon>
        <taxon>Polyangiaceae</taxon>
        <taxon>Sorangium</taxon>
    </lineage>
</organism>
<gene>
    <name evidence="1" type="ORF">BE15_32860</name>
</gene>
<dbReference type="RefSeq" id="WP_081427079.1">
    <property type="nucleotide sequence ID" value="NZ_JEMA01001165.1"/>
</dbReference>
<dbReference type="Proteomes" id="UP000075260">
    <property type="component" value="Unassembled WGS sequence"/>
</dbReference>
<evidence type="ECO:0000313" key="2">
    <source>
        <dbReference type="Proteomes" id="UP000075260"/>
    </source>
</evidence>
<proteinExistence type="predicted"/>
<comment type="caution">
    <text evidence="1">The sequence shown here is derived from an EMBL/GenBank/DDBJ whole genome shotgun (WGS) entry which is preliminary data.</text>
</comment>